<dbReference type="RefSeq" id="WP_237380379.1">
    <property type="nucleotide sequence ID" value="NZ_CP071793.1"/>
</dbReference>
<proteinExistence type="predicted"/>
<evidence type="ECO:0000313" key="8">
    <source>
        <dbReference type="EMBL" id="QTD50560.1"/>
    </source>
</evidence>
<sequence>MKKLSLGLVVILTLLVTAMSMVIGYTFMIRWYFEKGFERNTADQFELEAILYERALREDPDARLPFMRTYQVYVGEETLPDAILARFPVEKHRAAHLLTDAEHDFTVFDDIGKEFAFHCLYPYDLFDGRRLYFYLKYTHKELTPAAEQQFLRIWNLVWRAALVFLLFVAAIAYLLVRQLRRPIGDMAAWAEGLTMENLARPRPSFTYKELELVAAKLHGAFQRITEVLQREQHFLRFASHELRTPIAVIRNNVELIHRRIEGNHPLESPMARIDRSAKTMAQMTETLLWLSREEDTTPQAEPVALDRLVASLIEEYRYLLEGKSVVVETNLEPLCVETAESPCRIAVSNLLRNAFQYTSEGTVSVVVDASGVFIRNRNVHDEVIDHGGACYGFGMGLTLVEKISNKMGWQYENREIDGGREVTLRGW</sequence>
<dbReference type="SMART" id="SM00388">
    <property type="entry name" value="HisKA"/>
    <property type="match status" value="1"/>
</dbReference>
<feature type="transmembrane region" description="Helical" evidence="6">
    <location>
        <begin position="156"/>
        <end position="176"/>
    </location>
</feature>
<accession>A0A8A4TLX0</accession>
<dbReference type="KEGG" id="scor:J3U87_33670"/>
<dbReference type="GO" id="GO:0005886">
    <property type="term" value="C:plasma membrane"/>
    <property type="evidence" value="ECO:0007669"/>
    <property type="project" value="TreeGrafter"/>
</dbReference>
<dbReference type="CDD" id="cd00082">
    <property type="entry name" value="HisKA"/>
    <property type="match status" value="1"/>
</dbReference>
<reference evidence="8" key="1">
    <citation type="submission" date="2021-03" db="EMBL/GenBank/DDBJ databases">
        <title>Acanthopleuribacteraceae sp. M133.</title>
        <authorList>
            <person name="Wang G."/>
        </authorList>
    </citation>
    <scope>NUCLEOTIDE SEQUENCE</scope>
    <source>
        <strain evidence="8">M133</strain>
    </source>
</reference>
<dbReference type="Proteomes" id="UP000663929">
    <property type="component" value="Chromosome"/>
</dbReference>
<keyword evidence="3" id="KW-0597">Phosphoprotein</keyword>
<keyword evidence="4" id="KW-0808">Transferase</keyword>
<dbReference type="EC" id="2.7.13.3" evidence="2"/>
<dbReference type="SUPFAM" id="SSF47384">
    <property type="entry name" value="Homodimeric domain of signal transducing histidine kinase"/>
    <property type="match status" value="1"/>
</dbReference>
<evidence type="ECO:0000256" key="4">
    <source>
        <dbReference type="ARBA" id="ARBA00022679"/>
    </source>
</evidence>
<feature type="domain" description="Histidine kinase" evidence="7">
    <location>
        <begin position="237"/>
        <end position="427"/>
    </location>
</feature>
<dbReference type="SUPFAM" id="SSF55874">
    <property type="entry name" value="ATPase domain of HSP90 chaperone/DNA topoisomerase II/histidine kinase"/>
    <property type="match status" value="1"/>
</dbReference>
<evidence type="ECO:0000256" key="3">
    <source>
        <dbReference type="ARBA" id="ARBA00022553"/>
    </source>
</evidence>
<dbReference type="InterPro" id="IPR003661">
    <property type="entry name" value="HisK_dim/P_dom"/>
</dbReference>
<evidence type="ECO:0000256" key="6">
    <source>
        <dbReference type="SAM" id="Phobius"/>
    </source>
</evidence>
<dbReference type="InterPro" id="IPR036097">
    <property type="entry name" value="HisK_dim/P_sf"/>
</dbReference>
<evidence type="ECO:0000256" key="5">
    <source>
        <dbReference type="ARBA" id="ARBA00022777"/>
    </source>
</evidence>
<name>A0A8A4TLX0_SULCO</name>
<protein>
    <recommendedName>
        <fullName evidence="2">histidine kinase</fullName>
        <ecNumber evidence="2">2.7.13.3</ecNumber>
    </recommendedName>
</protein>
<keyword evidence="9" id="KW-1185">Reference proteome</keyword>
<dbReference type="InterPro" id="IPR036890">
    <property type="entry name" value="HATPase_C_sf"/>
</dbReference>
<dbReference type="InterPro" id="IPR005467">
    <property type="entry name" value="His_kinase_dom"/>
</dbReference>
<dbReference type="PANTHER" id="PTHR45436">
    <property type="entry name" value="SENSOR HISTIDINE KINASE YKOH"/>
    <property type="match status" value="1"/>
</dbReference>
<organism evidence="8 9">
    <name type="scientific">Sulfidibacter corallicola</name>
    <dbReference type="NCBI Taxonomy" id="2818388"/>
    <lineage>
        <taxon>Bacteria</taxon>
        <taxon>Pseudomonadati</taxon>
        <taxon>Acidobacteriota</taxon>
        <taxon>Holophagae</taxon>
        <taxon>Acanthopleuribacterales</taxon>
        <taxon>Acanthopleuribacteraceae</taxon>
        <taxon>Sulfidibacter</taxon>
    </lineage>
</organism>
<dbReference type="PANTHER" id="PTHR45436:SF5">
    <property type="entry name" value="SENSOR HISTIDINE KINASE TRCS"/>
    <property type="match status" value="1"/>
</dbReference>
<gene>
    <name evidence="8" type="ORF">J3U87_33670</name>
</gene>
<dbReference type="Gene3D" id="1.10.287.130">
    <property type="match status" value="1"/>
</dbReference>
<dbReference type="PROSITE" id="PS50109">
    <property type="entry name" value="HIS_KIN"/>
    <property type="match status" value="1"/>
</dbReference>
<keyword evidence="6" id="KW-0472">Membrane</keyword>
<evidence type="ECO:0000256" key="1">
    <source>
        <dbReference type="ARBA" id="ARBA00000085"/>
    </source>
</evidence>
<dbReference type="AlphaFoldDB" id="A0A8A4TLX0"/>
<evidence type="ECO:0000256" key="2">
    <source>
        <dbReference type="ARBA" id="ARBA00012438"/>
    </source>
</evidence>
<dbReference type="GO" id="GO:0000155">
    <property type="term" value="F:phosphorelay sensor kinase activity"/>
    <property type="evidence" value="ECO:0007669"/>
    <property type="project" value="InterPro"/>
</dbReference>
<comment type="catalytic activity">
    <reaction evidence="1">
        <text>ATP + protein L-histidine = ADP + protein N-phospho-L-histidine.</text>
        <dbReference type="EC" id="2.7.13.3"/>
    </reaction>
</comment>
<keyword evidence="6" id="KW-0812">Transmembrane</keyword>
<dbReference type="Gene3D" id="3.30.565.10">
    <property type="entry name" value="Histidine kinase-like ATPase, C-terminal domain"/>
    <property type="match status" value="1"/>
</dbReference>
<dbReference type="EMBL" id="CP071793">
    <property type="protein sequence ID" value="QTD50560.1"/>
    <property type="molecule type" value="Genomic_DNA"/>
</dbReference>
<evidence type="ECO:0000259" key="7">
    <source>
        <dbReference type="PROSITE" id="PS50109"/>
    </source>
</evidence>
<dbReference type="Pfam" id="PF00512">
    <property type="entry name" value="HisKA"/>
    <property type="match status" value="1"/>
</dbReference>
<evidence type="ECO:0000313" key="9">
    <source>
        <dbReference type="Proteomes" id="UP000663929"/>
    </source>
</evidence>
<dbReference type="InterPro" id="IPR050428">
    <property type="entry name" value="TCS_sensor_his_kinase"/>
</dbReference>
<keyword evidence="5 8" id="KW-0418">Kinase</keyword>
<keyword evidence="6" id="KW-1133">Transmembrane helix</keyword>